<evidence type="ECO:0000256" key="1">
    <source>
        <dbReference type="ARBA" id="ARBA00004613"/>
    </source>
</evidence>
<dbReference type="RefSeq" id="WP_165114893.1">
    <property type="nucleotide sequence ID" value="NZ_JAAKZG010000002.1"/>
</dbReference>
<name>A0A7C9VBC0_9HYPH</name>
<comment type="caution">
    <text evidence="4">The sequence shown here is derived from an EMBL/GenBank/DDBJ whole genome shotgun (WGS) entry which is preliminary data.</text>
</comment>
<evidence type="ECO:0000256" key="3">
    <source>
        <dbReference type="ARBA" id="ARBA00023180"/>
    </source>
</evidence>
<gene>
    <name evidence="4" type="ORF">G6N74_04665</name>
</gene>
<dbReference type="PROSITE" id="PS50292">
    <property type="entry name" value="PEROXIDASE_3"/>
    <property type="match status" value="1"/>
</dbReference>
<keyword evidence="4" id="KW-0560">Oxidoreductase</keyword>
<dbReference type="GO" id="GO:0020037">
    <property type="term" value="F:heme binding"/>
    <property type="evidence" value="ECO:0007669"/>
    <property type="project" value="InterPro"/>
</dbReference>
<dbReference type="InterPro" id="IPR010255">
    <property type="entry name" value="Haem_peroxidase_sf"/>
</dbReference>
<dbReference type="PANTHER" id="PTHR11475">
    <property type="entry name" value="OXIDASE/PEROXIDASE"/>
    <property type="match status" value="1"/>
</dbReference>
<dbReference type="InterPro" id="IPR019791">
    <property type="entry name" value="Haem_peroxidase_animal"/>
</dbReference>
<dbReference type="PRINTS" id="PR00457">
    <property type="entry name" value="ANPEROXIDASE"/>
</dbReference>
<accession>A0A7C9VBC0</accession>
<dbReference type="GO" id="GO:0006979">
    <property type="term" value="P:response to oxidative stress"/>
    <property type="evidence" value="ECO:0007669"/>
    <property type="project" value="InterPro"/>
</dbReference>
<evidence type="ECO:0000313" key="4">
    <source>
        <dbReference type="EMBL" id="NGN40348.1"/>
    </source>
</evidence>
<dbReference type="Proteomes" id="UP000481252">
    <property type="component" value="Unassembled WGS sequence"/>
</dbReference>
<keyword evidence="3" id="KW-0325">Glycoprotein</keyword>
<keyword evidence="5" id="KW-1185">Reference proteome</keyword>
<proteinExistence type="predicted"/>
<evidence type="ECO:0000313" key="5">
    <source>
        <dbReference type="Proteomes" id="UP000481252"/>
    </source>
</evidence>
<keyword evidence="4" id="KW-0575">Peroxidase</keyword>
<dbReference type="SUPFAM" id="SSF48113">
    <property type="entry name" value="Heme-dependent peroxidases"/>
    <property type="match status" value="1"/>
</dbReference>
<dbReference type="CDD" id="cd09819">
    <property type="entry name" value="An_peroxidase_bacterial_1"/>
    <property type="match status" value="1"/>
</dbReference>
<dbReference type="GO" id="GO:0005576">
    <property type="term" value="C:extracellular region"/>
    <property type="evidence" value="ECO:0007669"/>
    <property type="project" value="UniProtKB-SubCell"/>
</dbReference>
<evidence type="ECO:0000256" key="2">
    <source>
        <dbReference type="ARBA" id="ARBA00022525"/>
    </source>
</evidence>
<protein>
    <submittedName>
        <fullName evidence="4">Heme peroxidase</fullName>
    </submittedName>
</protein>
<dbReference type="GO" id="GO:0004601">
    <property type="term" value="F:peroxidase activity"/>
    <property type="evidence" value="ECO:0007669"/>
    <property type="project" value="UniProtKB-KW"/>
</dbReference>
<dbReference type="Pfam" id="PF03098">
    <property type="entry name" value="An_peroxidase"/>
    <property type="match status" value="1"/>
</dbReference>
<organism evidence="4 5">
    <name type="scientific">Mesorhizobium zhangyense</name>
    <dbReference type="NCBI Taxonomy" id="1776730"/>
    <lineage>
        <taxon>Bacteria</taxon>
        <taxon>Pseudomonadati</taxon>
        <taxon>Pseudomonadota</taxon>
        <taxon>Alphaproteobacteria</taxon>
        <taxon>Hyphomicrobiales</taxon>
        <taxon>Phyllobacteriaceae</taxon>
        <taxon>Mesorhizobium</taxon>
    </lineage>
</organism>
<dbReference type="EMBL" id="JAAKZG010000002">
    <property type="protein sequence ID" value="NGN40348.1"/>
    <property type="molecule type" value="Genomic_DNA"/>
</dbReference>
<dbReference type="Gene3D" id="1.10.640.10">
    <property type="entry name" value="Haem peroxidase domain superfamily, animal type"/>
    <property type="match status" value="1"/>
</dbReference>
<comment type="subcellular location">
    <subcellularLocation>
        <location evidence="1">Secreted</location>
    </subcellularLocation>
</comment>
<dbReference type="AlphaFoldDB" id="A0A7C9VBC0"/>
<dbReference type="InterPro" id="IPR037120">
    <property type="entry name" value="Haem_peroxidase_sf_animal"/>
</dbReference>
<dbReference type="PANTHER" id="PTHR11475:SF4">
    <property type="entry name" value="CHORION PEROXIDASE"/>
    <property type="match status" value="1"/>
</dbReference>
<keyword evidence="2" id="KW-0964">Secreted</keyword>
<sequence length="529" mass="57851">MSLKTKSLPKSSKAGGLPTELLNTLKLAATAVKTTPGHGVAGRHPNREMLDTLTGNKDPGMFGRMFPRLPPLQVSDAKLKALAEAMVDANPGDPNGNNPNVPAGFTYFGQFIDHDITLDLTSLGEKEKDPLGIENFRTPSLDLDSLYGLGPDGSPQLYARNPVAGEKHGPKFLIGKNFNSGEGEFRNDLARSPEGFALIGDHRNDENLLVAQTHLALLKFHNKVCDTLSAAPNPPPDVFQEARRLVTWHYQWIVLHDFVERITEPGIVAKILHNGRKFYRFKRVPFMPVEFSVAAYRLGHSMVRQRYAHNKVFTAADFNLFFAFTGLSGGIVGDLAPTPPTPPPNTAFPRLPSNWIIDWRRFHELGDMGGAPVNMTASRRIDPFLVSSLHTLPGGGGNLAFRNLKRGVMLGLPSGQDVARHMRIRNPLTPAEIASGTDGAVAKQQGLDKTTPLWYYILKEAQVKKGGLGLGPVGATIVSEVFVGLVHGDQTSYLWREANWKPTLPSAVPGKFTFADLLRFVNDINPIGD</sequence>
<reference evidence="4 5" key="1">
    <citation type="submission" date="2020-02" db="EMBL/GenBank/DDBJ databases">
        <title>Genome sequence of the type strain CGMCC 1.15528 of Mesorhizobium zhangyense.</title>
        <authorList>
            <person name="Gao J."/>
            <person name="Sun J."/>
        </authorList>
    </citation>
    <scope>NUCLEOTIDE SEQUENCE [LARGE SCALE GENOMIC DNA]</scope>
    <source>
        <strain evidence="4 5">CGMCC 1.15528</strain>
    </source>
</reference>